<keyword evidence="4" id="KW-1185">Reference proteome</keyword>
<dbReference type="AlphaFoldDB" id="A0A5N5F802"/>
<proteinExistence type="predicted"/>
<organism evidence="3 4">
    <name type="scientific">Pyrus ussuriensis x Pyrus communis</name>
    <dbReference type="NCBI Taxonomy" id="2448454"/>
    <lineage>
        <taxon>Eukaryota</taxon>
        <taxon>Viridiplantae</taxon>
        <taxon>Streptophyta</taxon>
        <taxon>Embryophyta</taxon>
        <taxon>Tracheophyta</taxon>
        <taxon>Spermatophyta</taxon>
        <taxon>Magnoliopsida</taxon>
        <taxon>eudicotyledons</taxon>
        <taxon>Gunneridae</taxon>
        <taxon>Pentapetalae</taxon>
        <taxon>rosids</taxon>
        <taxon>fabids</taxon>
        <taxon>Rosales</taxon>
        <taxon>Rosaceae</taxon>
        <taxon>Amygdaloideae</taxon>
        <taxon>Maleae</taxon>
        <taxon>Pyrus</taxon>
    </lineage>
</organism>
<dbReference type="OrthoDB" id="2019255at2759"/>
<name>A0A5N5F802_9ROSA</name>
<protein>
    <submittedName>
        <fullName evidence="3">Myosin-2 heavy chain-like</fullName>
    </submittedName>
</protein>
<dbReference type="PANTHER" id="PTHR34121:SF1">
    <property type="entry name" value="FILAMIN-A-INTERACTING PROTEIN 1"/>
    <property type="match status" value="1"/>
</dbReference>
<evidence type="ECO:0000256" key="2">
    <source>
        <dbReference type="SAM" id="MobiDB-lite"/>
    </source>
</evidence>
<dbReference type="Proteomes" id="UP000327157">
    <property type="component" value="Chromosome 1"/>
</dbReference>
<comment type="caution">
    <text evidence="3">The sequence shown here is derived from an EMBL/GenBank/DDBJ whole genome shotgun (WGS) entry which is preliminary data.</text>
</comment>
<feature type="region of interest" description="Disordered" evidence="2">
    <location>
        <begin position="583"/>
        <end position="668"/>
    </location>
</feature>
<evidence type="ECO:0000313" key="4">
    <source>
        <dbReference type="Proteomes" id="UP000327157"/>
    </source>
</evidence>
<feature type="compositionally biased region" description="Polar residues" evidence="2">
    <location>
        <begin position="588"/>
        <end position="609"/>
    </location>
</feature>
<keyword evidence="1" id="KW-0175">Coiled coil</keyword>
<reference evidence="3 4" key="3">
    <citation type="submission" date="2019-11" db="EMBL/GenBank/DDBJ databases">
        <title>A de novo genome assembly of a pear dwarfing rootstock.</title>
        <authorList>
            <person name="Wang F."/>
            <person name="Wang J."/>
            <person name="Li S."/>
            <person name="Zhang Y."/>
            <person name="Fang M."/>
            <person name="Ma L."/>
            <person name="Zhao Y."/>
            <person name="Jiang S."/>
        </authorList>
    </citation>
    <scope>NUCLEOTIDE SEQUENCE [LARGE SCALE GENOMIC DNA]</scope>
    <source>
        <strain evidence="3">S2</strain>
        <tissue evidence="3">Leaf</tissue>
    </source>
</reference>
<gene>
    <name evidence="3" type="ORF">D8674_001091</name>
</gene>
<accession>A0A5N5F802</accession>
<reference evidence="3 4" key="1">
    <citation type="submission" date="2019-09" db="EMBL/GenBank/DDBJ databases">
        <authorList>
            <person name="Ou C."/>
        </authorList>
    </citation>
    <scope>NUCLEOTIDE SEQUENCE [LARGE SCALE GENOMIC DNA]</scope>
    <source>
        <strain evidence="3">S2</strain>
        <tissue evidence="3">Leaf</tissue>
    </source>
</reference>
<evidence type="ECO:0000256" key="1">
    <source>
        <dbReference type="SAM" id="Coils"/>
    </source>
</evidence>
<reference evidence="4" key="2">
    <citation type="submission" date="2019-10" db="EMBL/GenBank/DDBJ databases">
        <title>A de novo genome assembly of a pear dwarfing rootstock.</title>
        <authorList>
            <person name="Wang F."/>
            <person name="Wang J."/>
            <person name="Li S."/>
            <person name="Zhang Y."/>
            <person name="Fang M."/>
            <person name="Ma L."/>
            <person name="Zhao Y."/>
            <person name="Jiang S."/>
        </authorList>
    </citation>
    <scope>NUCLEOTIDE SEQUENCE [LARGE SCALE GENOMIC DNA]</scope>
</reference>
<dbReference type="PANTHER" id="PTHR34121">
    <property type="entry name" value="MYOSIN-11"/>
    <property type="match status" value="1"/>
</dbReference>
<evidence type="ECO:0000313" key="3">
    <source>
        <dbReference type="EMBL" id="KAB2598171.1"/>
    </source>
</evidence>
<dbReference type="EMBL" id="SMOL01000768">
    <property type="protein sequence ID" value="KAB2598171.1"/>
    <property type="molecule type" value="Genomic_DNA"/>
</dbReference>
<sequence>MSWLRSAVSKAVEAGNNNNLTRTVKNYADSVVQQAGQAVAEGAKRLQDRMGGRSFRSAKKSIQRLEEAAVSCRGPERLEILRRWVLLLKEVERLKLSQGSVEEKENAPEQPVAADDTNEIRKRISLVLYYDSDVGGEPMNFREVFLQSQALEGITLSMILEAPNDEEVALLMEMFRLCLTGGTEVHHATVSSIKDLATAFSSYDDEVLVKRDELLQFAQGAITGLKLNADVVRIDEEASSLKRKLDVTKPPLKLSNEGHDKASEETKLETIKALKEALAQIRACSRIEVLLLKKKLLNNGDSPEIHAQKVDKLKVLSESLASSSAKAENRILDHRLQKEEAIKVRVARASEVTEREKEITAEISELEKERDDLEAKLKKVNISLAAANARLRNTREEREQFEEANNKIVSHCETREVELSKSIAMCKVEADILKTWINFLEDTWVLQRSYADKKEKLVNDELEKHEDYFLNLVVVHLSAYKKELGPSISRIETFVENLKKLSEGSKMAGSAENEASKVLNPINNLEEEYLDLETKIITTFSVVDYTKEQFYGQRAEVSRKDDPMVKELFIDIEKLREQFEAIERPNLQLENPSPKAETSSSEKPQSGSGPSHLPTEGTGAQEAGTDKQPGSGAVKAEQTHETEAELAKLESEFGKVGQDYSGEEINDWEFDELERELKSGESSTK</sequence>
<feature type="coiled-coil region" evidence="1">
    <location>
        <begin position="349"/>
        <end position="404"/>
    </location>
</feature>
<feature type="compositionally biased region" description="Basic and acidic residues" evidence="2">
    <location>
        <begin position="637"/>
        <end position="653"/>
    </location>
</feature>